<evidence type="ECO:0000313" key="2">
    <source>
        <dbReference type="Proteomes" id="UP000095283"/>
    </source>
</evidence>
<name>A0A1I7XMI5_HETBA</name>
<evidence type="ECO:0000313" key="3">
    <source>
        <dbReference type="WBParaSite" id="Hba_18993"/>
    </source>
</evidence>
<organism evidence="2 3">
    <name type="scientific">Heterorhabditis bacteriophora</name>
    <name type="common">Entomopathogenic nematode worm</name>
    <dbReference type="NCBI Taxonomy" id="37862"/>
    <lineage>
        <taxon>Eukaryota</taxon>
        <taxon>Metazoa</taxon>
        <taxon>Ecdysozoa</taxon>
        <taxon>Nematoda</taxon>
        <taxon>Chromadorea</taxon>
        <taxon>Rhabditida</taxon>
        <taxon>Rhabditina</taxon>
        <taxon>Rhabditomorpha</taxon>
        <taxon>Strongyloidea</taxon>
        <taxon>Heterorhabditidae</taxon>
        <taxon>Heterorhabditis</taxon>
    </lineage>
</organism>
<dbReference type="WBParaSite" id="Hba_18993">
    <property type="protein sequence ID" value="Hba_18993"/>
    <property type="gene ID" value="Hba_18993"/>
</dbReference>
<accession>A0A1I7XMI5</accession>
<reference evidence="3" key="1">
    <citation type="submission" date="2016-11" db="UniProtKB">
        <authorList>
            <consortium name="WormBaseParasite"/>
        </authorList>
    </citation>
    <scope>IDENTIFICATION</scope>
</reference>
<protein>
    <submittedName>
        <fullName evidence="3">Histone-lysine N-methyltransferase SETMAR</fullName>
    </submittedName>
</protein>
<dbReference type="Gene3D" id="3.30.420.10">
    <property type="entry name" value="Ribonuclease H-like superfamily/Ribonuclease H"/>
    <property type="match status" value="1"/>
</dbReference>
<dbReference type="GO" id="GO:0003676">
    <property type="term" value="F:nucleic acid binding"/>
    <property type="evidence" value="ECO:0007669"/>
    <property type="project" value="InterPro"/>
</dbReference>
<feature type="region of interest" description="Disordered" evidence="1">
    <location>
        <begin position="1"/>
        <end position="21"/>
    </location>
</feature>
<feature type="region of interest" description="Disordered" evidence="1">
    <location>
        <begin position="46"/>
        <end position="74"/>
    </location>
</feature>
<dbReference type="Proteomes" id="UP000095283">
    <property type="component" value="Unplaced"/>
</dbReference>
<sequence>MNSPKTALAAGSTHASRCLPGNANKNVLWKITTDNEKWIMYDNPKHVHIHGKTPDSQQHQRKKSPSVHLVGHEGRYGRQMTDLFNAIEQKIPFTGQGSRKAILLHDNARPHVAFST</sequence>
<dbReference type="InterPro" id="IPR036397">
    <property type="entry name" value="RNaseH_sf"/>
</dbReference>
<dbReference type="AlphaFoldDB" id="A0A1I7XMI5"/>
<evidence type="ECO:0000256" key="1">
    <source>
        <dbReference type="SAM" id="MobiDB-lite"/>
    </source>
</evidence>
<keyword evidence="2" id="KW-1185">Reference proteome</keyword>
<proteinExistence type="predicted"/>